<dbReference type="SMART" id="SM00382">
    <property type="entry name" value="AAA"/>
    <property type="match status" value="1"/>
</dbReference>
<dbReference type="EMBL" id="VBOU01000085">
    <property type="protein sequence ID" value="TMQ53483.1"/>
    <property type="molecule type" value="Genomic_DNA"/>
</dbReference>
<dbReference type="Gene3D" id="3.40.50.300">
    <property type="entry name" value="P-loop containing nucleotide triphosphate hydrolases"/>
    <property type="match status" value="1"/>
</dbReference>
<evidence type="ECO:0000313" key="5">
    <source>
        <dbReference type="EMBL" id="TMQ53483.1"/>
    </source>
</evidence>
<dbReference type="InterPro" id="IPR003439">
    <property type="entry name" value="ABC_transporter-like_ATP-bd"/>
</dbReference>
<dbReference type="Pfam" id="PF00005">
    <property type="entry name" value="ABC_tran"/>
    <property type="match status" value="1"/>
</dbReference>
<sequence length="236" mass="25414">MSSGGSRPCSPRNQRAGFADTTAVTLGARGIEKRFSSQVVLRGASIELHPGEILLLRGPNGSGKTTFARILATTLAADAGTVTLDGEPVRRRLGAARRAIGFVSHRPLLYLGLTPLENLEFFGRLAGVTDARLRAERLLERFGLTPFARTAMERFSRGMLQRVALIRALLPAPKVLILDEPYAGLDDEGSSTLNALLEEARGGGTASLVISHDRDRIAPLTPREYLLKHGVIEPSP</sequence>
<dbReference type="SUPFAM" id="SSF52540">
    <property type="entry name" value="P-loop containing nucleoside triphosphate hydrolases"/>
    <property type="match status" value="1"/>
</dbReference>
<keyword evidence="1" id="KW-0813">Transport</keyword>
<keyword evidence="2" id="KW-0547">Nucleotide-binding</keyword>
<keyword evidence="3 5" id="KW-0067">ATP-binding</keyword>
<dbReference type="PANTHER" id="PTHR42939:SF1">
    <property type="entry name" value="ABC TRANSPORTER ATP-BINDING PROTEIN ALBC-RELATED"/>
    <property type="match status" value="1"/>
</dbReference>
<proteinExistence type="predicted"/>
<evidence type="ECO:0000256" key="3">
    <source>
        <dbReference type="ARBA" id="ARBA00022840"/>
    </source>
</evidence>
<gene>
    <name evidence="5" type="ORF">E6K74_09080</name>
</gene>
<name>A0A538SQ27_UNCEI</name>
<evidence type="ECO:0000256" key="1">
    <source>
        <dbReference type="ARBA" id="ARBA00022448"/>
    </source>
</evidence>
<dbReference type="GO" id="GO:0005524">
    <property type="term" value="F:ATP binding"/>
    <property type="evidence" value="ECO:0007669"/>
    <property type="project" value="UniProtKB-KW"/>
</dbReference>
<evidence type="ECO:0000313" key="6">
    <source>
        <dbReference type="Proteomes" id="UP000319829"/>
    </source>
</evidence>
<dbReference type="PROSITE" id="PS50893">
    <property type="entry name" value="ABC_TRANSPORTER_2"/>
    <property type="match status" value="1"/>
</dbReference>
<dbReference type="Proteomes" id="UP000319829">
    <property type="component" value="Unassembled WGS sequence"/>
</dbReference>
<organism evidence="5 6">
    <name type="scientific">Eiseniibacteriota bacterium</name>
    <dbReference type="NCBI Taxonomy" id="2212470"/>
    <lineage>
        <taxon>Bacteria</taxon>
        <taxon>Candidatus Eiseniibacteriota</taxon>
    </lineage>
</organism>
<comment type="caution">
    <text evidence="5">The sequence shown here is derived from an EMBL/GenBank/DDBJ whole genome shotgun (WGS) entry which is preliminary data.</text>
</comment>
<dbReference type="CDD" id="cd03230">
    <property type="entry name" value="ABC_DR_subfamily_A"/>
    <property type="match status" value="1"/>
</dbReference>
<dbReference type="InterPro" id="IPR051782">
    <property type="entry name" value="ABC_Transporter_VariousFunc"/>
</dbReference>
<accession>A0A538SQ27</accession>
<evidence type="ECO:0000259" key="4">
    <source>
        <dbReference type="PROSITE" id="PS50893"/>
    </source>
</evidence>
<dbReference type="AlphaFoldDB" id="A0A538SQ27"/>
<evidence type="ECO:0000256" key="2">
    <source>
        <dbReference type="ARBA" id="ARBA00022741"/>
    </source>
</evidence>
<protein>
    <submittedName>
        <fullName evidence="5">ABC transporter ATP-binding protein</fullName>
    </submittedName>
</protein>
<dbReference type="PANTHER" id="PTHR42939">
    <property type="entry name" value="ABC TRANSPORTER ATP-BINDING PROTEIN ALBC-RELATED"/>
    <property type="match status" value="1"/>
</dbReference>
<feature type="domain" description="ABC transporter" evidence="4">
    <location>
        <begin position="26"/>
        <end position="236"/>
    </location>
</feature>
<dbReference type="InterPro" id="IPR027417">
    <property type="entry name" value="P-loop_NTPase"/>
</dbReference>
<dbReference type="InterPro" id="IPR003593">
    <property type="entry name" value="AAA+_ATPase"/>
</dbReference>
<dbReference type="GO" id="GO:0016887">
    <property type="term" value="F:ATP hydrolysis activity"/>
    <property type="evidence" value="ECO:0007669"/>
    <property type="project" value="InterPro"/>
</dbReference>
<reference evidence="5 6" key="1">
    <citation type="journal article" date="2019" name="Nat. Microbiol.">
        <title>Mediterranean grassland soil C-N compound turnover is dependent on rainfall and depth, and is mediated by genomically divergent microorganisms.</title>
        <authorList>
            <person name="Diamond S."/>
            <person name="Andeer P.F."/>
            <person name="Li Z."/>
            <person name="Crits-Christoph A."/>
            <person name="Burstein D."/>
            <person name="Anantharaman K."/>
            <person name="Lane K.R."/>
            <person name="Thomas B.C."/>
            <person name="Pan C."/>
            <person name="Northen T.R."/>
            <person name="Banfield J.F."/>
        </authorList>
    </citation>
    <scope>NUCLEOTIDE SEQUENCE [LARGE SCALE GENOMIC DNA]</scope>
    <source>
        <strain evidence="5">WS_4</strain>
    </source>
</reference>